<dbReference type="Gene3D" id="3.30.420.240">
    <property type="match status" value="1"/>
</dbReference>
<evidence type="ECO:0000313" key="1">
    <source>
        <dbReference type="EMBL" id="DAE00755.1"/>
    </source>
</evidence>
<dbReference type="EMBL" id="BK015310">
    <property type="protein sequence ID" value="DAE00755.1"/>
    <property type="molecule type" value="Genomic_DNA"/>
</dbReference>
<name>A0A8S5P2R8_9CAUD</name>
<protein>
    <submittedName>
        <fullName evidence="1">Terminase large subunit</fullName>
    </submittedName>
</protein>
<sequence>MGRRLQFDTKGNEKQKEVARLWLDDSVTDILYAGTKGAGKSYLGCSLIAGDALTYPETFYFIARKTAADLVRYTIPSIYEVFAHWGITEDYYHFNGQYNFFELYNKSRIYLIDAKYNPSDPMYERFGSMQMTRGWIEEGGEFIREAKTNLQASIGRWKNDVYKLAPKLLITCNPSNNFLYTDYYKPWKENKLPPWRRFVKALPQDNKTLPDTYIEGLLRNLTQSQIERLVFGNWEYDDDPNWLVDYDAVCDMFSNEFVLPTGNRFISTDLAGKGRDSWVVGTWDGMVCRIPIAKGFSEGKEMEEKIAKLATGLKVPRSSIVSDADGLGFYLESYLKGIREFHGGQSAIDSKTYNNIKSECAFKLAELINKRQIHIICSPEVQEKIKQEMSVLKSKNTNSAEQKRELISKDTMKQLLGRSPDFLDMLIMRMIFEIKPKATGMKSAKIIIPAKR</sequence>
<reference evidence="1" key="1">
    <citation type="journal article" date="2021" name="Proc. Natl. Acad. Sci. U.S.A.">
        <title>A Catalog of Tens of Thousands of Viruses from Human Metagenomes Reveals Hidden Associations with Chronic Diseases.</title>
        <authorList>
            <person name="Tisza M.J."/>
            <person name="Buck C.B."/>
        </authorList>
    </citation>
    <scope>NUCLEOTIDE SEQUENCE</scope>
    <source>
        <strain evidence="1">CtXZQ9</strain>
    </source>
</reference>
<proteinExistence type="predicted"/>
<accession>A0A8S5P2R8</accession>
<dbReference type="InterPro" id="IPR027417">
    <property type="entry name" value="P-loop_NTPase"/>
</dbReference>
<organism evidence="1">
    <name type="scientific">Siphoviridae sp. ctXZQ9</name>
    <dbReference type="NCBI Taxonomy" id="2825545"/>
    <lineage>
        <taxon>Viruses</taxon>
        <taxon>Duplodnaviria</taxon>
        <taxon>Heunggongvirae</taxon>
        <taxon>Uroviricota</taxon>
        <taxon>Caudoviricetes</taxon>
    </lineage>
</organism>
<dbReference type="Gene3D" id="3.40.50.300">
    <property type="entry name" value="P-loop containing nucleotide triphosphate hydrolases"/>
    <property type="match status" value="1"/>
</dbReference>